<evidence type="ECO:0000256" key="6">
    <source>
        <dbReference type="ARBA" id="ARBA00022741"/>
    </source>
</evidence>
<protein>
    <recommendedName>
        <fullName evidence="4">Glycine--tRNA ligase alpha subunit</fullName>
        <ecNumber evidence="3">6.1.1.14</ecNumber>
    </recommendedName>
    <alternativeName>
        <fullName evidence="10">Glycyl-tRNA synthetase alpha subunit</fullName>
    </alternativeName>
</protein>
<dbReference type="EC" id="6.1.1.14" evidence="3"/>
<keyword evidence="9" id="KW-0030">Aminoacyl-tRNA synthetase</keyword>
<keyword evidence="8" id="KW-0648">Protein biosynthesis</keyword>
<evidence type="ECO:0000313" key="12">
    <source>
        <dbReference type="EMBL" id="QLK14167.1"/>
    </source>
</evidence>
<dbReference type="AlphaFoldDB" id="A0AAE7G4D0"/>
<name>A0AAE7G4D0_CARRU</name>
<keyword evidence="5 12" id="KW-0436">Ligase</keyword>
<dbReference type="GO" id="GO:0006426">
    <property type="term" value="P:glycyl-tRNA aminoacylation"/>
    <property type="evidence" value="ECO:0007669"/>
    <property type="project" value="InterPro"/>
</dbReference>
<keyword evidence="7" id="KW-0067">ATP-binding</keyword>
<dbReference type="Proteomes" id="UP000510930">
    <property type="component" value="Chromosome"/>
</dbReference>
<dbReference type="Gene3D" id="3.30.930.10">
    <property type="entry name" value="Bira Bifunctional Protein, Domain 2"/>
    <property type="match status" value="1"/>
</dbReference>
<dbReference type="GO" id="GO:0004820">
    <property type="term" value="F:glycine-tRNA ligase activity"/>
    <property type="evidence" value="ECO:0007669"/>
    <property type="project" value="UniProtKB-EC"/>
</dbReference>
<keyword evidence="6" id="KW-0547">Nucleotide-binding</keyword>
<gene>
    <name evidence="12" type="ORF">FK493_01115</name>
</gene>
<evidence type="ECO:0000256" key="9">
    <source>
        <dbReference type="ARBA" id="ARBA00023146"/>
    </source>
</evidence>
<evidence type="ECO:0000256" key="11">
    <source>
        <dbReference type="ARBA" id="ARBA00047937"/>
    </source>
</evidence>
<evidence type="ECO:0000256" key="3">
    <source>
        <dbReference type="ARBA" id="ARBA00012829"/>
    </source>
</evidence>
<organism evidence="12 13">
    <name type="scientific">Carsonella ruddii</name>
    <dbReference type="NCBI Taxonomy" id="114186"/>
    <lineage>
        <taxon>Bacteria</taxon>
        <taxon>Pseudomonadati</taxon>
        <taxon>Pseudomonadota</taxon>
        <taxon>Gammaproteobacteria</taxon>
        <taxon>Oceanospirillales</taxon>
        <taxon>Halomonadaceae</taxon>
        <taxon>Zymobacter group</taxon>
        <taxon>Candidatus Carsonella</taxon>
    </lineage>
</organism>
<evidence type="ECO:0000256" key="5">
    <source>
        <dbReference type="ARBA" id="ARBA00022598"/>
    </source>
</evidence>
<dbReference type="EMBL" id="CP041245">
    <property type="protein sequence ID" value="QLK14167.1"/>
    <property type="molecule type" value="Genomic_DNA"/>
</dbReference>
<dbReference type="PANTHER" id="PTHR30075:SF2">
    <property type="entry name" value="GLYCINE--TRNA LIGASE, CHLOROPLASTIC_MITOCHONDRIAL 2"/>
    <property type="match status" value="1"/>
</dbReference>
<comment type="similarity">
    <text evidence="1">Belongs to the class-II aminoacyl-tRNA synthetase family.</text>
</comment>
<dbReference type="Pfam" id="PF02091">
    <property type="entry name" value="tRNA-synt_2e"/>
    <property type="match status" value="1"/>
</dbReference>
<reference evidence="12 13" key="1">
    <citation type="submission" date="2019-06" db="EMBL/GenBank/DDBJ databases">
        <authorList>
            <person name="Petrone J.R."/>
            <person name="Munoz-Beristain A."/>
            <person name="Russell J.T."/>
            <person name="Rios-Glusberger P."/>
            <person name="Triplett E.W."/>
        </authorList>
    </citation>
    <scope>NUCLEOTIDE SEQUENCE [LARGE SCALE GENOMIC DNA]</scope>
    <source>
        <strain evidence="12">JRPAMB4</strain>
    </source>
</reference>
<dbReference type="SUPFAM" id="SSF55681">
    <property type="entry name" value="Class II aaRS and biotin synthetases"/>
    <property type="match status" value="1"/>
</dbReference>
<evidence type="ECO:0000256" key="4">
    <source>
        <dbReference type="ARBA" id="ARBA00018257"/>
    </source>
</evidence>
<dbReference type="PANTHER" id="PTHR30075">
    <property type="entry name" value="GLYCYL-TRNA SYNTHETASE"/>
    <property type="match status" value="1"/>
</dbReference>
<dbReference type="RefSeq" id="WP_180806752.1">
    <property type="nucleotide sequence ID" value="NZ_CP041245.1"/>
</dbReference>
<evidence type="ECO:0000256" key="2">
    <source>
        <dbReference type="ARBA" id="ARBA00011209"/>
    </source>
</evidence>
<dbReference type="GO" id="GO:0005829">
    <property type="term" value="C:cytosol"/>
    <property type="evidence" value="ECO:0007669"/>
    <property type="project" value="TreeGrafter"/>
</dbReference>
<evidence type="ECO:0000256" key="1">
    <source>
        <dbReference type="ARBA" id="ARBA00008226"/>
    </source>
</evidence>
<evidence type="ECO:0000313" key="13">
    <source>
        <dbReference type="Proteomes" id="UP000510930"/>
    </source>
</evidence>
<evidence type="ECO:0000256" key="10">
    <source>
        <dbReference type="ARBA" id="ARBA00031660"/>
    </source>
</evidence>
<dbReference type="GO" id="GO:0005524">
    <property type="term" value="F:ATP binding"/>
    <property type="evidence" value="ECO:0007669"/>
    <property type="project" value="UniProtKB-KW"/>
</dbReference>
<sequence>MNIKNKIFSFWKRKNFSYIKSDENKLGAATYYFKNTSFLIKKNFFRIFFLQNCFRQFDSYISKKNKLCIHKQIQVICKPIPINFLSIYKESLFFLKKLYFKKDNWKSPLIGAKGVGYEVIHNHYEISQITIFNYLGNKKLFSPVLEITYGLDRIYKIKNKNLIKEKFYSIINIFVISSFKKILFLFTKSLKYLKLDNFFLSYFYFVKITNNFNSIDCIYMVNNYNRIKILFLIKILSEKIIKKYYDFYYNKKNL</sequence>
<dbReference type="InterPro" id="IPR002310">
    <property type="entry name" value="Gly-tRNA_ligase_asu"/>
</dbReference>
<accession>A0AAE7G4D0</accession>
<dbReference type="InterPro" id="IPR045864">
    <property type="entry name" value="aa-tRNA-synth_II/BPL/LPL"/>
</dbReference>
<evidence type="ECO:0000256" key="7">
    <source>
        <dbReference type="ARBA" id="ARBA00022840"/>
    </source>
</evidence>
<comment type="subunit">
    <text evidence="2">Tetramer of two alpha and two beta subunits.</text>
</comment>
<proteinExistence type="inferred from homology"/>
<evidence type="ECO:0000256" key="8">
    <source>
        <dbReference type="ARBA" id="ARBA00022917"/>
    </source>
</evidence>
<dbReference type="PROSITE" id="PS50861">
    <property type="entry name" value="AA_TRNA_LIGASE_II_GLYAB"/>
    <property type="match status" value="1"/>
</dbReference>
<dbReference type="InterPro" id="IPR006194">
    <property type="entry name" value="Gly-tRNA-synth_heterodimer"/>
</dbReference>
<comment type="catalytic activity">
    <reaction evidence="11">
        <text>tRNA(Gly) + glycine + ATP = glycyl-tRNA(Gly) + AMP + diphosphate</text>
        <dbReference type="Rhea" id="RHEA:16013"/>
        <dbReference type="Rhea" id="RHEA-COMP:9664"/>
        <dbReference type="Rhea" id="RHEA-COMP:9683"/>
        <dbReference type="ChEBI" id="CHEBI:30616"/>
        <dbReference type="ChEBI" id="CHEBI:33019"/>
        <dbReference type="ChEBI" id="CHEBI:57305"/>
        <dbReference type="ChEBI" id="CHEBI:78442"/>
        <dbReference type="ChEBI" id="CHEBI:78522"/>
        <dbReference type="ChEBI" id="CHEBI:456215"/>
        <dbReference type="EC" id="6.1.1.14"/>
    </reaction>
</comment>